<accession>A0A2A4X495</accession>
<feature type="domain" description="Glycine zipper" evidence="2">
    <location>
        <begin position="25"/>
        <end position="67"/>
    </location>
</feature>
<keyword evidence="1" id="KW-0472">Membrane</keyword>
<evidence type="ECO:0000313" key="3">
    <source>
        <dbReference type="EMBL" id="PCI77111.1"/>
    </source>
</evidence>
<protein>
    <recommendedName>
        <fullName evidence="2">Glycine zipper domain-containing protein</fullName>
    </recommendedName>
</protein>
<dbReference type="PROSITE" id="PS51257">
    <property type="entry name" value="PROKAR_LIPOPROTEIN"/>
    <property type="match status" value="1"/>
</dbReference>
<dbReference type="Proteomes" id="UP000218775">
    <property type="component" value="Unassembled WGS sequence"/>
</dbReference>
<feature type="transmembrane region" description="Helical" evidence="1">
    <location>
        <begin position="47"/>
        <end position="65"/>
    </location>
</feature>
<sequence length="146" mass="15390">MSSKSLMLIATSSMLMFGCQTKAGTGALTGGALGVGIGAIAGGPQGAIIGGAAGAIAGGLIGAYLDETDRNNLRDRSPRTYRRIDQGEKLNVKDIINLHKAHVSPNKIIGLIDKTDSHFVLNTYQIDKLRSQGVSEKVINYMMNNT</sequence>
<reference evidence="4" key="1">
    <citation type="submission" date="2017-08" db="EMBL/GenBank/DDBJ databases">
        <title>A dynamic microbial community with high functional redundancy inhabits the cold, oxic subseafloor aquifer.</title>
        <authorList>
            <person name="Tully B.J."/>
            <person name="Wheat C.G."/>
            <person name="Glazer B.T."/>
            <person name="Huber J.A."/>
        </authorList>
    </citation>
    <scope>NUCLEOTIDE SEQUENCE [LARGE SCALE GENOMIC DNA]</scope>
</reference>
<evidence type="ECO:0000259" key="2">
    <source>
        <dbReference type="Pfam" id="PF13488"/>
    </source>
</evidence>
<comment type="caution">
    <text evidence="3">The sequence shown here is derived from an EMBL/GenBank/DDBJ whole genome shotgun (WGS) entry which is preliminary data.</text>
</comment>
<dbReference type="Pfam" id="PF13488">
    <property type="entry name" value="Gly-zipper_Omp"/>
    <property type="match status" value="1"/>
</dbReference>
<name>A0A2A4X495_UNCAE</name>
<gene>
    <name evidence="3" type="ORF">COB21_03525</name>
</gene>
<dbReference type="AlphaFoldDB" id="A0A2A4X495"/>
<dbReference type="EMBL" id="NVUK01000020">
    <property type="protein sequence ID" value="PCI77111.1"/>
    <property type="molecule type" value="Genomic_DNA"/>
</dbReference>
<evidence type="ECO:0000313" key="4">
    <source>
        <dbReference type="Proteomes" id="UP000218775"/>
    </source>
</evidence>
<evidence type="ECO:0000256" key="1">
    <source>
        <dbReference type="SAM" id="Phobius"/>
    </source>
</evidence>
<keyword evidence="1" id="KW-1133">Transmembrane helix</keyword>
<proteinExistence type="predicted"/>
<keyword evidence="1" id="KW-0812">Transmembrane</keyword>
<organism evidence="3 4">
    <name type="scientific">Aerophobetes bacterium</name>
    <dbReference type="NCBI Taxonomy" id="2030807"/>
    <lineage>
        <taxon>Bacteria</taxon>
        <taxon>Candidatus Aerophobota</taxon>
    </lineage>
</organism>
<dbReference type="InterPro" id="IPR039567">
    <property type="entry name" value="Gly-zipper"/>
</dbReference>